<reference evidence="1 2" key="1">
    <citation type="submission" date="2018-03" db="EMBL/GenBank/DDBJ databases">
        <title>Genome sequence of Clostridium luticellarii DSM 29923.</title>
        <authorList>
            <person name="Poehlein A."/>
            <person name="Daniel R."/>
        </authorList>
    </citation>
    <scope>NUCLEOTIDE SEQUENCE [LARGE SCALE GENOMIC DNA]</scope>
    <source>
        <strain evidence="1 2">DSM 29923</strain>
    </source>
</reference>
<organism evidence="1 2">
    <name type="scientific">Clostridium luticellarii</name>
    <dbReference type="NCBI Taxonomy" id="1691940"/>
    <lineage>
        <taxon>Bacteria</taxon>
        <taxon>Bacillati</taxon>
        <taxon>Bacillota</taxon>
        <taxon>Clostridia</taxon>
        <taxon>Eubacteriales</taxon>
        <taxon>Clostridiaceae</taxon>
        <taxon>Clostridium</taxon>
    </lineage>
</organism>
<keyword evidence="2" id="KW-1185">Reference proteome</keyword>
<dbReference type="Proteomes" id="UP000237798">
    <property type="component" value="Unassembled WGS sequence"/>
</dbReference>
<dbReference type="RefSeq" id="WP_106011221.1">
    <property type="nucleotide sequence ID" value="NZ_PVXP01000160.1"/>
</dbReference>
<proteinExistence type="predicted"/>
<dbReference type="NCBIfam" id="NF047593">
    <property type="entry name" value="IS66_ISAeme5_TnpA"/>
    <property type="match status" value="1"/>
</dbReference>
<dbReference type="OrthoDB" id="9808061at2"/>
<evidence type="ECO:0008006" key="3">
    <source>
        <dbReference type="Google" id="ProtNLM"/>
    </source>
</evidence>
<sequence length="126" mass="14340">MDVQEATQKYRMNEWIKIIRECRSSGQTVKSWCSENDIRINRYYYWLRKIRTAACEALPSKNPKEQIVPINTSKLSGVISTDAAYVSPETYQADIIIRFGRAVLEIHNGASGSLIENVMKVLQNAG</sequence>
<comment type="caution">
    <text evidence="1">The sequence shown here is derived from an EMBL/GenBank/DDBJ whole genome shotgun (WGS) entry which is preliminary data.</text>
</comment>
<dbReference type="AlphaFoldDB" id="A0A2T0B166"/>
<protein>
    <recommendedName>
        <fullName evidence="3">Transposase</fullName>
    </recommendedName>
</protein>
<dbReference type="GO" id="GO:0043565">
    <property type="term" value="F:sequence-specific DNA binding"/>
    <property type="evidence" value="ECO:0007669"/>
    <property type="project" value="InterPro"/>
</dbReference>
<accession>A0A2T0B166</accession>
<dbReference type="InterPro" id="IPR010921">
    <property type="entry name" value="Trp_repressor/repl_initiator"/>
</dbReference>
<name>A0A2T0B166_9CLOT</name>
<dbReference type="SUPFAM" id="SSF48295">
    <property type="entry name" value="TrpR-like"/>
    <property type="match status" value="1"/>
</dbReference>
<dbReference type="EMBL" id="PVXP01000160">
    <property type="protein sequence ID" value="PRR77376.1"/>
    <property type="molecule type" value="Genomic_DNA"/>
</dbReference>
<evidence type="ECO:0000313" key="1">
    <source>
        <dbReference type="EMBL" id="PRR77376.1"/>
    </source>
</evidence>
<evidence type="ECO:0000313" key="2">
    <source>
        <dbReference type="Proteomes" id="UP000237798"/>
    </source>
</evidence>
<gene>
    <name evidence="1" type="ORF">CLLU_37020</name>
</gene>